<dbReference type="PANTHER" id="PTHR41313:SF1">
    <property type="entry name" value="DNA METHYLASE ADENINE-SPECIFIC DOMAIN-CONTAINING PROTEIN"/>
    <property type="match status" value="1"/>
</dbReference>
<dbReference type="InterPro" id="IPR003356">
    <property type="entry name" value="DNA_methylase_A-5"/>
</dbReference>
<dbReference type="PROSITE" id="PS51194">
    <property type="entry name" value="HELICASE_CTER"/>
    <property type="match status" value="1"/>
</dbReference>
<gene>
    <name evidence="4" type="ORF">Dxin01_02687</name>
</gene>
<dbReference type="InterPro" id="IPR029063">
    <property type="entry name" value="SAM-dependent_MTases_sf"/>
</dbReference>
<organism evidence="4 5">
    <name type="scientific">Deinococcus xinjiangensis</name>
    <dbReference type="NCBI Taxonomy" id="457454"/>
    <lineage>
        <taxon>Bacteria</taxon>
        <taxon>Thermotogati</taxon>
        <taxon>Deinococcota</taxon>
        <taxon>Deinococci</taxon>
        <taxon>Deinococcales</taxon>
        <taxon>Deinococcaceae</taxon>
        <taxon>Deinococcus</taxon>
    </lineage>
</organism>
<dbReference type="PANTHER" id="PTHR41313">
    <property type="entry name" value="ADENINE-SPECIFIC METHYLTRANSFERASE"/>
    <property type="match status" value="1"/>
</dbReference>
<evidence type="ECO:0000313" key="5">
    <source>
        <dbReference type="Proteomes" id="UP001458946"/>
    </source>
</evidence>
<reference evidence="4 5" key="1">
    <citation type="submission" date="2024-02" db="EMBL/GenBank/DDBJ databases">
        <title>Deinococcus xinjiangensis NBRC 107630.</title>
        <authorList>
            <person name="Ichikawa N."/>
            <person name="Katano-Makiyama Y."/>
            <person name="Hidaka K."/>
        </authorList>
    </citation>
    <scope>NUCLEOTIDE SEQUENCE [LARGE SCALE GENOMIC DNA]</scope>
    <source>
        <strain evidence="4 5">NBRC 107630</strain>
    </source>
</reference>
<proteinExistence type="predicted"/>
<sequence length="1704" mass="186511">MTSDTKPTAPLTTDLFGTYREPQKKAGKGKAQKGKVAPLLTLPVQDDPALTAFRLLSQPLPAPMPLAAPLGVEALAQGGDASRLKANDLAYQIVSSEGEVTDAARQALRQWSGEGGLGGSTSAFYTPRAVVDLAWAVSQSLTSSPRVLEFSCGGGAFLARAPKGSLLTGIELDETSAKVSQLLFPHASIHQTSLETYHRQSEDKPFGLVIGNPPYGVRGATAREDRPQIDQAHWYFVFAGLERLEAGGIMTLVLPEGMFRNPSEQLYREQLLDAAHVLTASVMPESVFKATGAGVTTVLLVLRKHDAGVLEGLAALSASERTTLRQARLDKDSDLKAFVEGRSIFRDVSGKWELSHTYTHLSTDYRDVRHGRYGDPILGGELDLQRLDMVQSAVKARYHDILTRAGLEAAVYTLLGQEGFERFRKAKTQPHAIAERQLSRCAQYRFQRGRWTYDAPLANPATLSALRVAQALVRAKASLRTGTGAAAREHALSLHAAHQQAYGAYDLAGLGGVAQKLPILNVLVQAGGQIEAALTQWPAPKLTLTSGSLPEMARELEAYGVLCEETLQEYAPNVPPAAIHSVLRADYAFTGQFWEANSTYYRGHAHLKASVAETLAEGATGIRRAALLSQAERLRQAAPWVDVADMTLEPRDPLIPEYVLTEWVNDYLGTKLAVKRNQWDRAGEPSNLIYVTRTEQVVSLRLRNSFDDALNLADRQSIPSGRIKAVEAYLNFRTPVDAVSNQDLKSVEQITSERSAHQQKAVRFEKELAAHFRSFVLQGAYAGVIEQALNEGRYSLLAAKTDPRPLILPEYQGPLAHPFQAGHVRTAARMSGLILNFGVGLGKTLTAYMLACLLRQTGRAKLPAFVVPLSRLGDWVMNAATAVPQMRVLVIGGEPLRDARGQFVLNEDGEPEVREDDGKARRAKIASLVSDPPDMVIFSSEAFEMMPMLEQTRSRYVQSDATLMTGMASADSFDDRHRKLGGHRALVTYERFVQRHLGRVKVAEVSEIPFEATGIDALLADECHQFKNVFSAPTVYGESNPKFLGGGGESNRALDANHKFRFVREQGGCTVGLTATYFKNSPIEIFNMLSLVTDDLAKYGITDIASFVARFCVIEPRLITLPEGDVEYKPCVVGFRNLDELRSILSQHVIREMEDTCLMHDRVGMNLPPLIDVEHKFELAPAVQARYDAEQAELAHVESEGENHLFSIFGRLLKLTLHPPLLGVDAPNARFAACVKACVEARQQGGRNLIFMYTGGPDGQTYKDLKAMLVAAGYPEHEIEIVTGSTHKGGERLLVERRFRRGVFTCVIGSSVIEQGGNFQGGTDLHHMDYPHDHEAFVQRIGRCRRQGTTVSSIKNHLYFALGSFDAIRFQNMLGKKGWSSQVYDPTIRSCENAQVGFDGEELAVMLARDPEAMRQAIRVKKEARAEEARAATLLTDLGVIREYLDTLSLLVVRHRAAQGREKGPSTYDVAGINRLVTRLKVLHAGVEGLRASGHPFTAITRLNETPVWLDGLPLHRGMTFNARGKAYRVISATPSGTTFKAEVDGTRAAAEVEVLADARDLLPTREEDAFGEEAFLRLPKALQARIQLAEAEPAPANLSLAEPPVTSQAVVAAPLKLRYGLSVAASAAPRPAAQVFSIQGDALVAGEVSGAPLVVVEFRAERDVQRVTLVLPDAGKREQTRKLLLAHDPRLRQRVDVLLASAV</sequence>
<protein>
    <recommendedName>
        <fullName evidence="3">Helicase C-terminal domain-containing protein</fullName>
    </recommendedName>
</protein>
<dbReference type="InterPro" id="IPR002052">
    <property type="entry name" value="DNA_methylase_N6_adenine_CS"/>
</dbReference>
<dbReference type="InterPro" id="IPR027417">
    <property type="entry name" value="P-loop_NTPase"/>
</dbReference>
<dbReference type="InterPro" id="IPR001650">
    <property type="entry name" value="Helicase_C-like"/>
</dbReference>
<dbReference type="SUPFAM" id="SSF52540">
    <property type="entry name" value="P-loop containing nucleoside triphosphate hydrolases"/>
    <property type="match status" value="2"/>
</dbReference>
<name>A0ABP9VFD1_9DEIO</name>
<comment type="caution">
    <text evidence="4">The sequence shown here is derived from an EMBL/GenBank/DDBJ whole genome shotgun (WGS) entry which is preliminary data.</text>
</comment>
<keyword evidence="1" id="KW-0680">Restriction system</keyword>
<evidence type="ECO:0000259" key="3">
    <source>
        <dbReference type="PROSITE" id="PS51194"/>
    </source>
</evidence>
<dbReference type="SMART" id="SM00490">
    <property type="entry name" value="HELICc"/>
    <property type="match status" value="1"/>
</dbReference>
<dbReference type="InterPro" id="IPR052933">
    <property type="entry name" value="DNA_Protect_Modify"/>
</dbReference>
<dbReference type="PROSITE" id="PS00092">
    <property type="entry name" value="N6_MTASE"/>
    <property type="match status" value="1"/>
</dbReference>
<accession>A0ABP9VFD1</accession>
<dbReference type="Proteomes" id="UP001458946">
    <property type="component" value="Unassembled WGS sequence"/>
</dbReference>
<keyword evidence="5" id="KW-1185">Reference proteome</keyword>
<dbReference type="Gene3D" id="3.40.50.150">
    <property type="entry name" value="Vaccinia Virus protein VP39"/>
    <property type="match status" value="1"/>
</dbReference>
<dbReference type="EMBL" id="BAABRN010000033">
    <property type="protein sequence ID" value="GAA5502940.1"/>
    <property type="molecule type" value="Genomic_DNA"/>
</dbReference>
<dbReference type="SUPFAM" id="SSF53335">
    <property type="entry name" value="S-adenosyl-L-methionine-dependent methyltransferases"/>
    <property type="match status" value="1"/>
</dbReference>
<feature type="region of interest" description="Disordered" evidence="2">
    <location>
        <begin position="1"/>
        <end position="32"/>
    </location>
</feature>
<feature type="domain" description="Helicase C-terminal" evidence="3">
    <location>
        <begin position="1233"/>
        <end position="1402"/>
    </location>
</feature>
<dbReference type="Pfam" id="PF02384">
    <property type="entry name" value="N6_Mtase"/>
    <property type="match status" value="1"/>
</dbReference>
<evidence type="ECO:0000313" key="4">
    <source>
        <dbReference type="EMBL" id="GAA5502940.1"/>
    </source>
</evidence>
<dbReference type="PRINTS" id="PR00507">
    <property type="entry name" value="N12N6MTFRASE"/>
</dbReference>
<dbReference type="RefSeq" id="WP_353542912.1">
    <property type="nucleotide sequence ID" value="NZ_BAABRN010000033.1"/>
</dbReference>
<evidence type="ECO:0000256" key="2">
    <source>
        <dbReference type="SAM" id="MobiDB-lite"/>
    </source>
</evidence>
<dbReference type="Pfam" id="PF00271">
    <property type="entry name" value="Helicase_C"/>
    <property type="match status" value="1"/>
</dbReference>
<evidence type="ECO:0000256" key="1">
    <source>
        <dbReference type="ARBA" id="ARBA00022747"/>
    </source>
</evidence>
<dbReference type="Gene3D" id="3.40.50.300">
    <property type="entry name" value="P-loop containing nucleotide triphosphate hydrolases"/>
    <property type="match status" value="2"/>
</dbReference>